<reference evidence="3 4" key="1">
    <citation type="submission" date="2019-06" db="EMBL/GenBank/DDBJ databases">
        <title>Persicimonas caeni gen. nov., sp. nov., a predatory bacterium isolated from solar saltern.</title>
        <authorList>
            <person name="Wang S."/>
        </authorList>
    </citation>
    <scope>NUCLEOTIDE SEQUENCE [LARGE SCALE GENOMIC DNA]</scope>
    <source>
        <strain evidence="3 4">YN101</strain>
    </source>
</reference>
<dbReference type="AlphaFoldDB" id="A0A4Y6PUY1"/>
<dbReference type="SUPFAM" id="SSF54913">
    <property type="entry name" value="GlnB-like"/>
    <property type="match status" value="1"/>
</dbReference>
<dbReference type="OrthoDB" id="8480302at2"/>
<keyword evidence="1" id="KW-0472">Membrane</keyword>
<feature type="transmembrane region" description="Helical" evidence="1">
    <location>
        <begin position="118"/>
        <end position="135"/>
    </location>
</feature>
<dbReference type="Gene3D" id="3.30.70.790">
    <property type="entry name" value="UreE, C-terminal domain"/>
    <property type="match status" value="1"/>
</dbReference>
<name>A0A4Y6PUY1_PERCE</name>
<dbReference type="InterPro" id="IPR018551">
    <property type="entry name" value="DUF2007"/>
</dbReference>
<organism evidence="3 4">
    <name type="scientific">Persicimonas caeni</name>
    <dbReference type="NCBI Taxonomy" id="2292766"/>
    <lineage>
        <taxon>Bacteria</taxon>
        <taxon>Deltaproteobacteria</taxon>
        <taxon>Bradymonadales</taxon>
        <taxon>Bradymonadaceae</taxon>
        <taxon>Persicimonas</taxon>
    </lineage>
</organism>
<keyword evidence="1" id="KW-1133">Transmembrane helix</keyword>
<evidence type="ECO:0000313" key="3">
    <source>
        <dbReference type="EMBL" id="QDG51909.1"/>
    </source>
</evidence>
<accession>A0A5B8Y5R9</accession>
<protein>
    <submittedName>
        <fullName evidence="3">DUF2007 domain-containing protein</fullName>
    </submittedName>
</protein>
<feature type="domain" description="DUF2007" evidence="2">
    <location>
        <begin position="8"/>
        <end position="71"/>
    </location>
</feature>
<keyword evidence="1" id="KW-0812">Transmembrane</keyword>
<keyword evidence="4" id="KW-1185">Reference proteome</keyword>
<feature type="transmembrane region" description="Helical" evidence="1">
    <location>
        <begin position="147"/>
        <end position="165"/>
    </location>
</feature>
<accession>A0A4Y6PUY1</accession>
<proteinExistence type="predicted"/>
<evidence type="ECO:0000313" key="4">
    <source>
        <dbReference type="Proteomes" id="UP000315995"/>
    </source>
</evidence>
<dbReference type="EMBL" id="CP041186">
    <property type="protein sequence ID" value="QDG51909.1"/>
    <property type="molecule type" value="Genomic_DNA"/>
</dbReference>
<gene>
    <name evidence="3" type="ORF">FIV42_14520</name>
</gene>
<dbReference type="RefSeq" id="WP_141198387.1">
    <property type="nucleotide sequence ID" value="NZ_CP041186.1"/>
</dbReference>
<evidence type="ECO:0000259" key="2">
    <source>
        <dbReference type="Pfam" id="PF09413"/>
    </source>
</evidence>
<dbReference type="Pfam" id="PF09413">
    <property type="entry name" value="DUF2007"/>
    <property type="match status" value="1"/>
</dbReference>
<sequence length="189" mass="20648">MTDTTVVIATFQSPVEANIARTRLEEHGISCRLDDENMMVADPLLGAAVGGIKLVIREDDADEAVEVLRDAPAGEPGSIIDDDWDDFESDEAESSQLASSTLACPKCHSQEIGFGSLFHWYWSAVILLGIGPIFLPDTAATAFLKDTHGIIFYAGAFIGFWLAVLRQFPLRCKECDAQGPRRLFQGNLD</sequence>
<evidence type="ECO:0000256" key="1">
    <source>
        <dbReference type="SAM" id="Phobius"/>
    </source>
</evidence>
<dbReference type="InterPro" id="IPR011322">
    <property type="entry name" value="N-reg_PII-like_a/b"/>
</dbReference>
<dbReference type="Proteomes" id="UP000315995">
    <property type="component" value="Chromosome"/>
</dbReference>